<evidence type="ECO:0000256" key="1">
    <source>
        <dbReference type="SAM" id="MobiDB-lite"/>
    </source>
</evidence>
<feature type="region of interest" description="Disordered" evidence="1">
    <location>
        <begin position="120"/>
        <end position="173"/>
    </location>
</feature>
<keyword evidence="3" id="KW-1185">Reference proteome</keyword>
<dbReference type="AlphaFoldDB" id="A0A364KP42"/>
<dbReference type="RefSeq" id="XP_040729843.1">
    <property type="nucleotide sequence ID" value="XM_040873363.1"/>
</dbReference>
<dbReference type="GeneID" id="63790555"/>
<dbReference type="EMBL" id="MIKG01000002">
    <property type="protein sequence ID" value="RAO65326.1"/>
    <property type="molecule type" value="Genomic_DNA"/>
</dbReference>
<gene>
    <name evidence="2" type="ORF">BHQ10_001338</name>
</gene>
<comment type="caution">
    <text evidence="2">The sequence shown here is derived from an EMBL/GenBank/DDBJ whole genome shotgun (WGS) entry which is preliminary data.</text>
</comment>
<dbReference type="GO" id="GO:0030674">
    <property type="term" value="F:protein-macromolecule adaptor activity"/>
    <property type="evidence" value="ECO:0007669"/>
    <property type="project" value="TreeGrafter"/>
</dbReference>
<feature type="compositionally biased region" description="Polar residues" evidence="1">
    <location>
        <begin position="127"/>
        <end position="137"/>
    </location>
</feature>
<name>A0A364KP42_TALAM</name>
<accession>A0A364KP42</accession>
<evidence type="ECO:0000313" key="3">
    <source>
        <dbReference type="Proteomes" id="UP000249363"/>
    </source>
</evidence>
<dbReference type="STRING" id="1196081.A0A364KP42"/>
<dbReference type="Proteomes" id="UP000249363">
    <property type="component" value="Unassembled WGS sequence"/>
</dbReference>
<evidence type="ECO:0000313" key="2">
    <source>
        <dbReference type="EMBL" id="RAO65326.1"/>
    </source>
</evidence>
<dbReference type="PANTHER" id="PTHR40422">
    <property type="entry name" value="TRANSLATION MACHINERY-ASSOCIATED PROTEIN 17"/>
    <property type="match status" value="1"/>
</dbReference>
<dbReference type="PANTHER" id="PTHR40422:SF1">
    <property type="entry name" value="TRANSLATION MACHINERY-ASSOCIATED PROTEIN 17"/>
    <property type="match status" value="1"/>
</dbReference>
<organism evidence="2 3">
    <name type="scientific">Talaromyces amestolkiae</name>
    <dbReference type="NCBI Taxonomy" id="1196081"/>
    <lineage>
        <taxon>Eukaryota</taxon>
        <taxon>Fungi</taxon>
        <taxon>Dikarya</taxon>
        <taxon>Ascomycota</taxon>
        <taxon>Pezizomycotina</taxon>
        <taxon>Eurotiomycetes</taxon>
        <taxon>Eurotiomycetidae</taxon>
        <taxon>Eurotiales</taxon>
        <taxon>Trichocomaceae</taxon>
        <taxon>Talaromyces</taxon>
        <taxon>Talaromyces sect. Talaromyces</taxon>
    </lineage>
</organism>
<dbReference type="InterPro" id="IPR038966">
    <property type="entry name" value="TMA17"/>
</dbReference>
<dbReference type="OrthoDB" id="548474at2759"/>
<protein>
    <submittedName>
        <fullName evidence="2">Uncharacterized protein</fullName>
    </submittedName>
</protein>
<dbReference type="GO" id="GO:0070682">
    <property type="term" value="P:proteasome regulatory particle assembly"/>
    <property type="evidence" value="ECO:0007669"/>
    <property type="project" value="InterPro"/>
</dbReference>
<reference evidence="2 3" key="1">
    <citation type="journal article" date="2017" name="Biotechnol. Biofuels">
        <title>Differential beta-glucosidase expression as a function of carbon source availability in Talaromyces amestolkiae: a genomic and proteomic approach.</title>
        <authorList>
            <person name="de Eugenio L.I."/>
            <person name="Mendez-Liter J.A."/>
            <person name="Nieto-Dominguez M."/>
            <person name="Alonso L."/>
            <person name="Gil-Munoz J."/>
            <person name="Barriuso J."/>
            <person name="Prieto A."/>
            <person name="Martinez M.J."/>
        </authorList>
    </citation>
    <scope>NUCLEOTIDE SEQUENCE [LARGE SCALE GENOMIC DNA]</scope>
    <source>
        <strain evidence="2 3">CIB</strain>
    </source>
</reference>
<sequence>MSSEAQPISPSAFAEAIQELPLSSLYAKVSELRNSISHLTRSNEQLRTYIIESDEGPDSPDNKELETYVLENEEVMQAMAERIRLLKAEVEGRGQRWMEEVLEDGEEEGEYFDGEIIESENPPLVNGVQSHETNGDTNGHVVPRVNGLTNPSNPQNGDQERRNEDDDDEGIYL</sequence>
<proteinExistence type="predicted"/>